<dbReference type="Pfam" id="PF13813">
    <property type="entry name" value="MBOAT_2"/>
    <property type="match status" value="1"/>
</dbReference>
<gene>
    <name evidence="9" type="ORF">BJX63DRAFT_423403</name>
</gene>
<keyword evidence="10" id="KW-1185">Reference proteome</keyword>
<feature type="domain" description="Wax synthase" evidence="8">
    <location>
        <begin position="137"/>
        <end position="224"/>
    </location>
</feature>
<dbReference type="InterPro" id="IPR032805">
    <property type="entry name" value="Wax_synthase_dom"/>
</dbReference>
<evidence type="ECO:0000256" key="3">
    <source>
        <dbReference type="ARBA" id="ARBA00022679"/>
    </source>
</evidence>
<protein>
    <submittedName>
        <fullName evidence="9">Membrane bound O-acyl transferase family-domain-containing protein</fullName>
    </submittedName>
</protein>
<dbReference type="Proteomes" id="UP001610334">
    <property type="component" value="Unassembled WGS sequence"/>
</dbReference>
<keyword evidence="4 7" id="KW-0812">Transmembrane</keyword>
<reference evidence="9 10" key="1">
    <citation type="submission" date="2024-07" db="EMBL/GenBank/DDBJ databases">
        <title>Section-level genome sequencing and comparative genomics of Aspergillus sections Usti and Cavernicolus.</title>
        <authorList>
            <consortium name="Lawrence Berkeley National Laboratory"/>
            <person name="Nybo J.L."/>
            <person name="Vesth T.C."/>
            <person name="Theobald S."/>
            <person name="Frisvad J.C."/>
            <person name="Larsen T.O."/>
            <person name="Kjaerboelling I."/>
            <person name="Rothschild-Mancinelli K."/>
            <person name="Lyhne E.K."/>
            <person name="Kogle M.E."/>
            <person name="Barry K."/>
            <person name="Clum A."/>
            <person name="Na H."/>
            <person name="Ledsgaard L."/>
            <person name="Lin J."/>
            <person name="Lipzen A."/>
            <person name="Kuo A."/>
            <person name="Riley R."/>
            <person name="Mondo S."/>
            <person name="Labutti K."/>
            <person name="Haridas S."/>
            <person name="Pangalinan J."/>
            <person name="Salamov A.A."/>
            <person name="Simmons B.A."/>
            <person name="Magnuson J.K."/>
            <person name="Chen J."/>
            <person name="Drula E."/>
            <person name="Henrissat B."/>
            <person name="Wiebenga A."/>
            <person name="Lubbers R.J."/>
            <person name="Gomes A.C."/>
            <person name="Makela M.R."/>
            <person name="Stajich J."/>
            <person name="Grigoriev I.V."/>
            <person name="Mortensen U.H."/>
            <person name="De Vries R.P."/>
            <person name="Baker S.E."/>
            <person name="Andersen M.R."/>
        </authorList>
    </citation>
    <scope>NUCLEOTIDE SEQUENCE [LARGE SCALE GENOMIC DNA]</scope>
    <source>
        <strain evidence="9 10">CBS 588.65</strain>
    </source>
</reference>
<evidence type="ECO:0000256" key="2">
    <source>
        <dbReference type="ARBA" id="ARBA00007282"/>
    </source>
</evidence>
<evidence type="ECO:0000256" key="1">
    <source>
        <dbReference type="ARBA" id="ARBA00004141"/>
    </source>
</evidence>
<name>A0ABR4H3R8_9EURO</name>
<sequence length="304" mass="34991">MTTLASLHRTLYITTSIRGIGTSYEVKTVNYRVFKSTSSLEFLTRNLAIIFAKYLFLDLMLYKPLTPEDANRYFPEGSEYLFLRDKSLPPATMVDAAKNLAIALFACGPTGTWYIELQYRIFSVICVALGLSTPEQWPALFGSILETYTLRRFWGKYWHQLFRWPMTSISTYMTRSILRLRRPSLLERYLNVTLVFVISATLHIAMDGRAGFWPPKSGAFRCFLVQPVGIMVEDGVQEVYRRIRGSKASTAREELWTRVIGYVWVWGFMACIITLYTFPLLRYQNSARNGVPVSVVGLIETWLV</sequence>
<evidence type="ECO:0000313" key="9">
    <source>
        <dbReference type="EMBL" id="KAL2810041.1"/>
    </source>
</evidence>
<evidence type="ECO:0000256" key="6">
    <source>
        <dbReference type="ARBA" id="ARBA00023136"/>
    </source>
</evidence>
<evidence type="ECO:0000256" key="7">
    <source>
        <dbReference type="SAM" id="Phobius"/>
    </source>
</evidence>
<evidence type="ECO:0000256" key="5">
    <source>
        <dbReference type="ARBA" id="ARBA00022989"/>
    </source>
</evidence>
<dbReference type="GO" id="GO:0016740">
    <property type="term" value="F:transferase activity"/>
    <property type="evidence" value="ECO:0007669"/>
    <property type="project" value="UniProtKB-KW"/>
</dbReference>
<comment type="caution">
    <text evidence="9">The sequence shown here is derived from an EMBL/GenBank/DDBJ whole genome shotgun (WGS) entry which is preliminary data.</text>
</comment>
<accession>A0ABR4H3R8</accession>
<keyword evidence="3 9" id="KW-0808">Transferase</keyword>
<feature type="transmembrane region" description="Helical" evidence="7">
    <location>
        <begin position="259"/>
        <end position="278"/>
    </location>
</feature>
<organism evidence="9 10">
    <name type="scientific">Aspergillus granulosus</name>
    <dbReference type="NCBI Taxonomy" id="176169"/>
    <lineage>
        <taxon>Eukaryota</taxon>
        <taxon>Fungi</taxon>
        <taxon>Dikarya</taxon>
        <taxon>Ascomycota</taxon>
        <taxon>Pezizomycotina</taxon>
        <taxon>Eurotiomycetes</taxon>
        <taxon>Eurotiomycetidae</taxon>
        <taxon>Eurotiales</taxon>
        <taxon>Aspergillaceae</taxon>
        <taxon>Aspergillus</taxon>
        <taxon>Aspergillus subgen. Nidulantes</taxon>
    </lineage>
</organism>
<feature type="transmembrane region" description="Helical" evidence="7">
    <location>
        <begin position="189"/>
        <end position="206"/>
    </location>
</feature>
<keyword evidence="6 7" id="KW-0472">Membrane</keyword>
<keyword evidence="5 7" id="KW-1133">Transmembrane helix</keyword>
<evidence type="ECO:0000256" key="4">
    <source>
        <dbReference type="ARBA" id="ARBA00022692"/>
    </source>
</evidence>
<dbReference type="InterPro" id="IPR044851">
    <property type="entry name" value="Wax_synthase"/>
</dbReference>
<comment type="similarity">
    <text evidence="2">Belongs to the wax synthase family.</text>
</comment>
<dbReference type="PANTHER" id="PTHR31595:SF27">
    <property type="entry name" value="WAX SYNTHASE DOMAIN-CONTAINING PROTEIN-RELATED"/>
    <property type="match status" value="1"/>
</dbReference>
<comment type="subcellular location">
    <subcellularLocation>
        <location evidence="1">Membrane</location>
        <topology evidence="1">Multi-pass membrane protein</topology>
    </subcellularLocation>
</comment>
<dbReference type="EMBL" id="JBFXLT010000078">
    <property type="protein sequence ID" value="KAL2810041.1"/>
    <property type="molecule type" value="Genomic_DNA"/>
</dbReference>
<proteinExistence type="inferred from homology"/>
<evidence type="ECO:0000259" key="8">
    <source>
        <dbReference type="Pfam" id="PF13813"/>
    </source>
</evidence>
<evidence type="ECO:0000313" key="10">
    <source>
        <dbReference type="Proteomes" id="UP001610334"/>
    </source>
</evidence>
<dbReference type="PANTHER" id="PTHR31595">
    <property type="entry name" value="LONG-CHAIN-ALCOHOL O-FATTY-ACYLTRANSFERASE 3-RELATED"/>
    <property type="match status" value="1"/>
</dbReference>